<keyword evidence="2" id="KW-1185">Reference proteome</keyword>
<evidence type="ECO:0000313" key="2">
    <source>
        <dbReference type="Proteomes" id="UP000607653"/>
    </source>
</evidence>
<reference evidence="1 2" key="1">
    <citation type="journal article" date="2020" name="Mol. Biol. Evol.">
        <title>Distinct Expression and Methylation Patterns for Genes with Different Fates following a Single Whole-Genome Duplication in Flowering Plants.</title>
        <authorList>
            <person name="Shi T."/>
            <person name="Rahmani R.S."/>
            <person name="Gugger P.F."/>
            <person name="Wang M."/>
            <person name="Li H."/>
            <person name="Zhang Y."/>
            <person name="Li Z."/>
            <person name="Wang Q."/>
            <person name="Van de Peer Y."/>
            <person name="Marchal K."/>
            <person name="Chen J."/>
        </authorList>
    </citation>
    <scope>NUCLEOTIDE SEQUENCE [LARGE SCALE GENOMIC DNA]</scope>
    <source>
        <tissue evidence="1">Leaf</tissue>
    </source>
</reference>
<gene>
    <name evidence="1" type="ORF">HUJ06_012547</name>
</gene>
<evidence type="ECO:0000313" key="1">
    <source>
        <dbReference type="EMBL" id="DAD33696.1"/>
    </source>
</evidence>
<organism evidence="1 2">
    <name type="scientific">Nelumbo nucifera</name>
    <name type="common">Sacred lotus</name>
    <dbReference type="NCBI Taxonomy" id="4432"/>
    <lineage>
        <taxon>Eukaryota</taxon>
        <taxon>Viridiplantae</taxon>
        <taxon>Streptophyta</taxon>
        <taxon>Embryophyta</taxon>
        <taxon>Tracheophyta</taxon>
        <taxon>Spermatophyta</taxon>
        <taxon>Magnoliopsida</taxon>
        <taxon>Proteales</taxon>
        <taxon>Nelumbonaceae</taxon>
        <taxon>Nelumbo</taxon>
    </lineage>
</organism>
<dbReference type="AlphaFoldDB" id="A0A822YSE2"/>
<comment type="caution">
    <text evidence="1">The sequence shown here is derived from an EMBL/GenBank/DDBJ whole genome shotgun (WGS) entry which is preliminary data.</text>
</comment>
<proteinExistence type="predicted"/>
<accession>A0A822YSE2</accession>
<dbReference type="Proteomes" id="UP000607653">
    <property type="component" value="Unassembled WGS sequence"/>
</dbReference>
<protein>
    <submittedName>
        <fullName evidence="1">Uncharacterized protein</fullName>
    </submittedName>
</protein>
<sequence>MVHLEREKYSEKKTGKRVVDQGGCFINE</sequence>
<name>A0A822YSE2_NELNU</name>
<dbReference type="EMBL" id="DUZY01000003">
    <property type="protein sequence ID" value="DAD33696.1"/>
    <property type="molecule type" value="Genomic_DNA"/>
</dbReference>